<accession>A0ABY9F535</accession>
<gene>
    <name evidence="1" type="ORF">PSH92_14265</name>
</gene>
<protein>
    <submittedName>
        <fullName evidence="1">Uncharacterized protein</fullName>
    </submittedName>
</protein>
<keyword evidence="2" id="KW-1185">Reference proteome</keyword>
<dbReference type="EMBL" id="CP117451">
    <property type="protein sequence ID" value="WLG98555.1"/>
    <property type="molecule type" value="Genomic_DNA"/>
</dbReference>
<organism evidence="1 2">
    <name type="scientific">Pseudomonas beijingensis</name>
    <dbReference type="NCBI Taxonomy" id="2954101"/>
    <lineage>
        <taxon>Bacteria</taxon>
        <taxon>Pseudomonadati</taxon>
        <taxon>Pseudomonadota</taxon>
        <taxon>Gammaproteobacteria</taxon>
        <taxon>Pseudomonadales</taxon>
        <taxon>Pseudomonadaceae</taxon>
        <taxon>Pseudomonas</taxon>
    </lineage>
</organism>
<reference evidence="1 2" key="1">
    <citation type="submission" date="2023-02" db="EMBL/GenBank/DDBJ databases">
        <title>Evolution of Hrp T3SS in non-pathogenic Pseudomonas fluorescens.</title>
        <authorList>
            <person name="Liao K."/>
            <person name="Wei H."/>
            <person name="Gu Y."/>
        </authorList>
    </citation>
    <scope>NUCLEOTIDE SEQUENCE [LARGE SCALE GENOMIC DNA]</scope>
    <source>
        <strain evidence="1 2">FP2034</strain>
    </source>
</reference>
<proteinExistence type="predicted"/>
<dbReference type="Proteomes" id="UP001224838">
    <property type="component" value="Chromosome"/>
</dbReference>
<dbReference type="RefSeq" id="WP_305467033.1">
    <property type="nucleotide sequence ID" value="NZ_CP117443.1"/>
</dbReference>
<name>A0ABY9F535_9PSED</name>
<evidence type="ECO:0000313" key="1">
    <source>
        <dbReference type="EMBL" id="WLG98555.1"/>
    </source>
</evidence>
<evidence type="ECO:0000313" key="2">
    <source>
        <dbReference type="Proteomes" id="UP001224838"/>
    </source>
</evidence>
<sequence length="72" mass="8094">MLERIQRIRDAIQWLRTQFDPAAHTSTLIENRKTDKEITSVVDVQQTLDSVSLHIPFGGDLAYGATLLITAN</sequence>